<dbReference type="Gene3D" id="3.40.50.1110">
    <property type="entry name" value="SGNH hydrolase"/>
    <property type="match status" value="3"/>
</dbReference>
<evidence type="ECO:0000313" key="9">
    <source>
        <dbReference type="EMBL" id="KAK3023484.1"/>
    </source>
</evidence>
<feature type="signal peptide" evidence="8">
    <location>
        <begin position="1"/>
        <end position="24"/>
    </location>
</feature>
<dbReference type="InterPro" id="IPR051238">
    <property type="entry name" value="GDSL_esterase/lipase"/>
</dbReference>
<keyword evidence="10" id="KW-1185">Reference proteome</keyword>
<organism evidence="9 10">
    <name type="scientific">Escallonia herrerae</name>
    <dbReference type="NCBI Taxonomy" id="1293975"/>
    <lineage>
        <taxon>Eukaryota</taxon>
        <taxon>Viridiplantae</taxon>
        <taxon>Streptophyta</taxon>
        <taxon>Embryophyta</taxon>
        <taxon>Tracheophyta</taxon>
        <taxon>Spermatophyta</taxon>
        <taxon>Magnoliopsida</taxon>
        <taxon>eudicotyledons</taxon>
        <taxon>Gunneridae</taxon>
        <taxon>Pentapetalae</taxon>
        <taxon>asterids</taxon>
        <taxon>campanulids</taxon>
        <taxon>Escalloniales</taxon>
        <taxon>Escalloniaceae</taxon>
        <taxon>Escallonia</taxon>
    </lineage>
</organism>
<evidence type="ECO:0000256" key="3">
    <source>
        <dbReference type="ARBA" id="ARBA00022525"/>
    </source>
</evidence>
<dbReference type="Pfam" id="PF00657">
    <property type="entry name" value="Lipase_GDSL"/>
    <property type="match status" value="2"/>
</dbReference>
<reference evidence="9" key="1">
    <citation type="submission" date="2022-12" db="EMBL/GenBank/DDBJ databases">
        <title>Draft genome assemblies for two species of Escallonia (Escalloniales).</title>
        <authorList>
            <person name="Chanderbali A."/>
            <person name="Dervinis C."/>
            <person name="Anghel I."/>
            <person name="Soltis D."/>
            <person name="Soltis P."/>
            <person name="Zapata F."/>
        </authorList>
    </citation>
    <scope>NUCLEOTIDE SEQUENCE</scope>
    <source>
        <strain evidence="9">UCBG64.0493</strain>
        <tissue evidence="9">Leaf</tissue>
    </source>
</reference>
<protein>
    <submittedName>
        <fullName evidence="9">Uncharacterized protein</fullName>
    </submittedName>
</protein>
<feature type="chain" id="PRO_5041738182" evidence="8">
    <location>
        <begin position="25"/>
        <end position="553"/>
    </location>
</feature>
<evidence type="ECO:0000256" key="4">
    <source>
        <dbReference type="ARBA" id="ARBA00022729"/>
    </source>
</evidence>
<sequence length="553" mass="61165">MAFGRKQWLMVSLILFFVLGKFVGGEPQVPCYFIFGDSKEDNGNNNVLLTTAKTNYPPYGIDFPTGPTGRFTNGRTAADILGELLGFTSFIQPFATANNEDILRGVNYASGAAGIRAETGQNVGGRISFDSQLVHHGLTIKKLLVQQRNVTFTKEHLGKCIYTVALGINDYINNYLLKTYPSRYAYTPNQYAKVLIRQYSKQLRTLYTFGARKVAVFGVGNPDCNPSDRAANASSCAKNIAEPFSQRLKPLVDDLNNRLKDAKFTFINYTNIIEEITRSDPGCTRITAWAVLECRRGGSWVIPARSLENGIRCVAEGFMEAEGLRRVLDNLMVAEVEMETLLVVLNYNDVPASGVKVAFEPCCKVLEFSGQCVPYSIPCSNRTEYAYFDNYHPTEIVNVLLAQRTYRASSPLDAYPVDTLYNYGVRNVAIFGLGQIGCTPAELGKYDTNGSACVDTIDDTVRLFNNRLKPLVDDFNKNRPGAKFTLINITNISGGDPSSAGITVITLLVAMQQSQRDCVTVTKLHVVTKVRRVYNASSPLDAYPVDIYTLAHL</sequence>
<dbReference type="GO" id="GO:0016788">
    <property type="term" value="F:hydrolase activity, acting on ester bonds"/>
    <property type="evidence" value="ECO:0007669"/>
    <property type="project" value="InterPro"/>
</dbReference>
<dbReference type="InterPro" id="IPR036514">
    <property type="entry name" value="SGNH_hydro_sf"/>
</dbReference>
<dbReference type="Proteomes" id="UP001188597">
    <property type="component" value="Unassembled WGS sequence"/>
</dbReference>
<keyword evidence="3" id="KW-0964">Secreted</keyword>
<keyword evidence="6" id="KW-0442">Lipid degradation</keyword>
<comment type="subcellular location">
    <subcellularLocation>
        <location evidence="1">Secreted</location>
    </subcellularLocation>
</comment>
<dbReference type="PANTHER" id="PTHR45650">
    <property type="entry name" value="GDSL-LIKE LIPASE/ACYLHYDROLASE-RELATED"/>
    <property type="match status" value="1"/>
</dbReference>
<dbReference type="PANTHER" id="PTHR45650:SF9">
    <property type="entry name" value="SGNH HYDROLASE-TYPE ESTERASE DOMAIN-CONTAINING PROTEIN"/>
    <property type="match status" value="1"/>
</dbReference>
<gene>
    <name evidence="9" type="ORF">RJ639_045071</name>
</gene>
<dbReference type="InterPro" id="IPR001087">
    <property type="entry name" value="GDSL"/>
</dbReference>
<dbReference type="EMBL" id="JAVXUP010000653">
    <property type="protein sequence ID" value="KAK3023484.1"/>
    <property type="molecule type" value="Genomic_DNA"/>
</dbReference>
<evidence type="ECO:0000256" key="6">
    <source>
        <dbReference type="ARBA" id="ARBA00022963"/>
    </source>
</evidence>
<keyword evidence="7" id="KW-0443">Lipid metabolism</keyword>
<proteinExistence type="inferred from homology"/>
<evidence type="ECO:0000256" key="1">
    <source>
        <dbReference type="ARBA" id="ARBA00004613"/>
    </source>
</evidence>
<keyword evidence="4 8" id="KW-0732">Signal</keyword>
<keyword evidence="5" id="KW-0378">Hydrolase</keyword>
<dbReference type="GO" id="GO:0005576">
    <property type="term" value="C:extracellular region"/>
    <property type="evidence" value="ECO:0007669"/>
    <property type="project" value="UniProtKB-SubCell"/>
</dbReference>
<evidence type="ECO:0000256" key="5">
    <source>
        <dbReference type="ARBA" id="ARBA00022801"/>
    </source>
</evidence>
<comment type="similarity">
    <text evidence="2">Belongs to the 'GDSL' lipolytic enzyme family.</text>
</comment>
<dbReference type="GO" id="GO:0016042">
    <property type="term" value="P:lipid catabolic process"/>
    <property type="evidence" value="ECO:0007669"/>
    <property type="project" value="UniProtKB-KW"/>
</dbReference>
<evidence type="ECO:0000256" key="2">
    <source>
        <dbReference type="ARBA" id="ARBA00008668"/>
    </source>
</evidence>
<dbReference type="AlphaFoldDB" id="A0AA88WBA4"/>
<name>A0AA88WBA4_9ASTE</name>
<comment type="caution">
    <text evidence="9">The sequence shown here is derived from an EMBL/GenBank/DDBJ whole genome shotgun (WGS) entry which is preliminary data.</text>
</comment>
<evidence type="ECO:0000313" key="10">
    <source>
        <dbReference type="Proteomes" id="UP001188597"/>
    </source>
</evidence>
<accession>A0AA88WBA4</accession>
<evidence type="ECO:0000256" key="7">
    <source>
        <dbReference type="ARBA" id="ARBA00023098"/>
    </source>
</evidence>
<evidence type="ECO:0000256" key="8">
    <source>
        <dbReference type="SAM" id="SignalP"/>
    </source>
</evidence>